<evidence type="ECO:0000313" key="2">
    <source>
        <dbReference type="EMBL" id="KAG0552053.1"/>
    </source>
</evidence>
<reference evidence="2" key="1">
    <citation type="journal article" date="2019" name="BMC Genomics">
        <title>A new reference genome for Sorghum bicolor reveals high levels of sequence similarity between sweet and grain genotypes: implications for the genetics of sugar metabolism.</title>
        <authorList>
            <person name="Cooper E.A."/>
            <person name="Brenton Z.W."/>
            <person name="Flinn B.S."/>
            <person name="Jenkins J."/>
            <person name="Shu S."/>
            <person name="Flowers D."/>
            <person name="Luo F."/>
            <person name="Wang Y."/>
            <person name="Xia P."/>
            <person name="Barry K."/>
            <person name="Daum C."/>
            <person name="Lipzen A."/>
            <person name="Yoshinaga Y."/>
            <person name="Schmutz J."/>
            <person name="Saski C."/>
            <person name="Vermerris W."/>
            <person name="Kresovich S."/>
        </authorList>
    </citation>
    <scope>NUCLEOTIDE SEQUENCE</scope>
</reference>
<name>A0A921S4Q7_SORBI</name>
<dbReference type="AlphaFoldDB" id="A0A921S4Q7"/>
<organism evidence="2 3">
    <name type="scientific">Sorghum bicolor</name>
    <name type="common">Sorghum</name>
    <name type="synonym">Sorghum vulgare</name>
    <dbReference type="NCBI Taxonomy" id="4558"/>
    <lineage>
        <taxon>Eukaryota</taxon>
        <taxon>Viridiplantae</taxon>
        <taxon>Streptophyta</taxon>
        <taxon>Embryophyta</taxon>
        <taxon>Tracheophyta</taxon>
        <taxon>Spermatophyta</taxon>
        <taxon>Magnoliopsida</taxon>
        <taxon>Liliopsida</taxon>
        <taxon>Poales</taxon>
        <taxon>Poaceae</taxon>
        <taxon>PACMAD clade</taxon>
        <taxon>Panicoideae</taxon>
        <taxon>Andropogonodae</taxon>
        <taxon>Andropogoneae</taxon>
        <taxon>Sorghinae</taxon>
        <taxon>Sorghum</taxon>
    </lineage>
</organism>
<evidence type="ECO:0000313" key="3">
    <source>
        <dbReference type="Proteomes" id="UP000807115"/>
    </source>
</evidence>
<dbReference type="EMBL" id="CM027680">
    <property type="protein sequence ID" value="KAG0552053.1"/>
    <property type="molecule type" value="Genomic_DNA"/>
</dbReference>
<dbReference type="Proteomes" id="UP000807115">
    <property type="component" value="Chromosome 1"/>
</dbReference>
<feature type="compositionally biased region" description="Basic and acidic residues" evidence="1">
    <location>
        <begin position="20"/>
        <end position="31"/>
    </location>
</feature>
<sequence>MQPFPVREYHEIGWLEVRETHGQHEGDEHSGSHGASHHSYFFHWQEPPEEPMV</sequence>
<protein>
    <submittedName>
        <fullName evidence="2">Uncharacterized protein</fullName>
    </submittedName>
</protein>
<feature type="region of interest" description="Disordered" evidence="1">
    <location>
        <begin position="20"/>
        <end position="53"/>
    </location>
</feature>
<reference evidence="2" key="2">
    <citation type="submission" date="2020-10" db="EMBL/GenBank/DDBJ databases">
        <authorList>
            <person name="Cooper E.A."/>
            <person name="Brenton Z.W."/>
            <person name="Flinn B.S."/>
            <person name="Jenkins J."/>
            <person name="Shu S."/>
            <person name="Flowers D."/>
            <person name="Luo F."/>
            <person name="Wang Y."/>
            <person name="Xia P."/>
            <person name="Barry K."/>
            <person name="Daum C."/>
            <person name="Lipzen A."/>
            <person name="Yoshinaga Y."/>
            <person name="Schmutz J."/>
            <person name="Saski C."/>
            <person name="Vermerris W."/>
            <person name="Kresovich S."/>
        </authorList>
    </citation>
    <scope>NUCLEOTIDE SEQUENCE</scope>
</reference>
<proteinExistence type="predicted"/>
<evidence type="ECO:0000256" key="1">
    <source>
        <dbReference type="SAM" id="MobiDB-lite"/>
    </source>
</evidence>
<gene>
    <name evidence="2" type="ORF">BDA96_01G475500</name>
</gene>
<comment type="caution">
    <text evidence="2">The sequence shown here is derived from an EMBL/GenBank/DDBJ whole genome shotgun (WGS) entry which is preliminary data.</text>
</comment>
<accession>A0A921S4Q7</accession>